<protein>
    <submittedName>
        <fullName evidence="1">Uncharacterized protein</fullName>
    </submittedName>
</protein>
<organism evidence="1 2">
    <name type="scientific">Polyangium fumosum</name>
    <dbReference type="NCBI Taxonomy" id="889272"/>
    <lineage>
        <taxon>Bacteria</taxon>
        <taxon>Pseudomonadati</taxon>
        <taxon>Myxococcota</taxon>
        <taxon>Polyangia</taxon>
        <taxon>Polyangiales</taxon>
        <taxon>Polyangiaceae</taxon>
        <taxon>Polyangium</taxon>
    </lineage>
</organism>
<dbReference type="AlphaFoldDB" id="A0A4U1JB91"/>
<gene>
    <name evidence="1" type="ORF">E8A74_21805</name>
</gene>
<dbReference type="EMBL" id="SSMQ01000022">
    <property type="protein sequence ID" value="TKD05177.1"/>
    <property type="molecule type" value="Genomic_DNA"/>
</dbReference>
<name>A0A4U1JB91_9BACT</name>
<proteinExistence type="predicted"/>
<dbReference type="Proteomes" id="UP000309215">
    <property type="component" value="Unassembled WGS sequence"/>
</dbReference>
<dbReference type="OrthoDB" id="5520329at2"/>
<accession>A0A4U1JB91</accession>
<dbReference type="RefSeq" id="WP_136930984.1">
    <property type="nucleotide sequence ID" value="NZ_SSMQ01000022.1"/>
</dbReference>
<evidence type="ECO:0000313" key="2">
    <source>
        <dbReference type="Proteomes" id="UP000309215"/>
    </source>
</evidence>
<sequence length="355" mass="36786">MMNHSYQTLFCLFLALAGSGCEGPHEPVVIYTCKDPDYDHKDKDGNPDPCHENDEKKPMACGAACADVVLGVKAVPVALWIGEERALPACPKSMPKADFNGGAGILAPHACPECRCTEPACAFGPVLAFDNDACGGAVVGAAIPPPAWDGACQAAPSLPIPALGSYSFEPTEVGGCAVAEDPLPPPPHFGSSSMWETTARACRHEDDATCPPGQPCGLRDEELPSGFRSCLRLEGTSPEGAACPADFPESFVFYADVDEGRGCTPCECAPAGDAVCVSVMNLHQQADCSDATMLAWPVDGLGYCGDPSMPTNIQGVSAFWLQNEPGTCVASGGAVTGEIKAIEPAVFCCNTPAAE</sequence>
<comment type="caution">
    <text evidence="1">The sequence shown here is derived from an EMBL/GenBank/DDBJ whole genome shotgun (WGS) entry which is preliminary data.</text>
</comment>
<reference evidence="1 2" key="1">
    <citation type="submission" date="2019-04" db="EMBL/GenBank/DDBJ databases">
        <authorList>
            <person name="Li Y."/>
            <person name="Wang J."/>
        </authorList>
    </citation>
    <scope>NUCLEOTIDE SEQUENCE [LARGE SCALE GENOMIC DNA]</scope>
    <source>
        <strain evidence="1 2">DSM 14668</strain>
    </source>
</reference>
<keyword evidence="2" id="KW-1185">Reference proteome</keyword>
<evidence type="ECO:0000313" key="1">
    <source>
        <dbReference type="EMBL" id="TKD05177.1"/>
    </source>
</evidence>